<feature type="coiled-coil region" evidence="1">
    <location>
        <begin position="60"/>
        <end position="105"/>
    </location>
</feature>
<sequence>MPRKKEFKTKTDILEEIRRFETKIEKAKKESKDKDWEATDQGSLKLGASCMVTSDSTEYAVEQKAMAQQQCNEYEDMEERAVHRKETVDKQQEKWEKRLVELRELKDNWTGAN</sequence>
<dbReference type="Proteomes" id="UP000737391">
    <property type="component" value="Unassembled WGS sequence"/>
</dbReference>
<organism evidence="2 3">
    <name type="scientific">Fusarium agapanthi</name>
    <dbReference type="NCBI Taxonomy" id="1803897"/>
    <lineage>
        <taxon>Eukaryota</taxon>
        <taxon>Fungi</taxon>
        <taxon>Dikarya</taxon>
        <taxon>Ascomycota</taxon>
        <taxon>Pezizomycotina</taxon>
        <taxon>Sordariomycetes</taxon>
        <taxon>Hypocreomycetidae</taxon>
        <taxon>Hypocreales</taxon>
        <taxon>Nectriaceae</taxon>
        <taxon>Fusarium</taxon>
        <taxon>Fusarium fujikuroi species complex</taxon>
    </lineage>
</organism>
<evidence type="ECO:0000313" key="3">
    <source>
        <dbReference type="Proteomes" id="UP000737391"/>
    </source>
</evidence>
<name>A0A9P5BQV0_9HYPO</name>
<keyword evidence="3" id="KW-1185">Reference proteome</keyword>
<reference evidence="2" key="1">
    <citation type="submission" date="2020-01" db="EMBL/GenBank/DDBJ databases">
        <title>Identification and distribution of gene clusters putatively required for synthesis of sphingolipid metabolism inhibitors in phylogenetically diverse species of the filamentous fungus Fusarium.</title>
        <authorList>
            <person name="Kim H.-S."/>
            <person name="Busman M."/>
            <person name="Brown D.W."/>
            <person name="Divon H."/>
            <person name="Uhlig S."/>
            <person name="Proctor R.H."/>
        </authorList>
    </citation>
    <scope>NUCLEOTIDE SEQUENCE</scope>
    <source>
        <strain evidence="2">NRRL 31653</strain>
    </source>
</reference>
<gene>
    <name evidence="2" type="ORF">FAGAP_517</name>
</gene>
<dbReference type="OrthoDB" id="5087340at2759"/>
<dbReference type="AlphaFoldDB" id="A0A9P5BQV0"/>
<keyword evidence="1" id="KW-0175">Coiled coil</keyword>
<evidence type="ECO:0000256" key="1">
    <source>
        <dbReference type="SAM" id="Coils"/>
    </source>
</evidence>
<comment type="caution">
    <text evidence="2">The sequence shown here is derived from an EMBL/GenBank/DDBJ whole genome shotgun (WGS) entry which is preliminary data.</text>
</comment>
<proteinExistence type="predicted"/>
<accession>A0A9P5BQV0</accession>
<evidence type="ECO:0000313" key="2">
    <source>
        <dbReference type="EMBL" id="KAF4503251.1"/>
    </source>
</evidence>
<dbReference type="EMBL" id="LUFC02000029">
    <property type="protein sequence ID" value="KAF4503251.1"/>
    <property type="molecule type" value="Genomic_DNA"/>
</dbReference>
<protein>
    <submittedName>
        <fullName evidence="2">Uncharacterized protein</fullName>
    </submittedName>
</protein>